<dbReference type="EMBL" id="LCLA01000005">
    <property type="protein sequence ID" value="KKU10698.1"/>
    <property type="molecule type" value="Genomic_DNA"/>
</dbReference>
<dbReference type="AlphaFoldDB" id="A0A0G1PZ18"/>
<proteinExistence type="predicted"/>
<dbReference type="Proteomes" id="UP000034329">
    <property type="component" value="Unassembled WGS sequence"/>
</dbReference>
<gene>
    <name evidence="1" type="ORF">UX13_C0005G0011</name>
</gene>
<protein>
    <submittedName>
        <fullName evidence="1">Uncharacterized protein</fullName>
    </submittedName>
</protein>
<evidence type="ECO:0000313" key="2">
    <source>
        <dbReference type="Proteomes" id="UP000034329"/>
    </source>
</evidence>
<evidence type="ECO:0000313" key="1">
    <source>
        <dbReference type="EMBL" id="KKU10698.1"/>
    </source>
</evidence>
<accession>A0A0G1PZ18</accession>
<organism evidence="1 2">
    <name type="scientific">Candidatus Woesebacteria bacterium GW2011_GWB1_45_5</name>
    <dbReference type="NCBI Taxonomy" id="1618581"/>
    <lineage>
        <taxon>Bacteria</taxon>
        <taxon>Candidatus Woeseibacteriota</taxon>
    </lineage>
</organism>
<comment type="caution">
    <text evidence="1">The sequence shown here is derived from an EMBL/GenBank/DDBJ whole genome shotgun (WGS) entry which is preliminary data.</text>
</comment>
<reference evidence="1 2" key="1">
    <citation type="journal article" date="2015" name="Nature">
        <title>rRNA introns, odd ribosomes, and small enigmatic genomes across a large radiation of phyla.</title>
        <authorList>
            <person name="Brown C.T."/>
            <person name="Hug L.A."/>
            <person name="Thomas B.C."/>
            <person name="Sharon I."/>
            <person name="Castelle C.J."/>
            <person name="Singh A."/>
            <person name="Wilkins M.J."/>
            <person name="Williams K.H."/>
            <person name="Banfield J.F."/>
        </authorList>
    </citation>
    <scope>NUCLEOTIDE SEQUENCE [LARGE SCALE GENOMIC DNA]</scope>
</reference>
<name>A0A0G1PZ18_9BACT</name>
<sequence>MEKGFRFEADLTFETEPEFRNLRRSFDTIVKKGTKDELAKLLDSQPQRTANGKLIWLLTSGMAVEIATGIERLHHDLDVVVMNPKNIYKWEILGTDNVTPGQYWADMNFDRKYLEKTACKTSFAVGSRKYKVEIVHPVIIMAQKLSNAFGRPPRQKDVDDAAVTLKWWAKFYGDVSTWINVAKNAVEALPQTQREITNKRINTVVPKVVPLKRKLKQ</sequence>